<comment type="caution">
    <text evidence="1">The sequence shown here is derived from an EMBL/GenBank/DDBJ whole genome shotgun (WGS) entry which is preliminary data.</text>
</comment>
<accession>A0ACB9JPX9</accession>
<keyword evidence="2" id="KW-1185">Reference proteome</keyword>
<name>A0ACB9JPX9_9ASTR</name>
<organism evidence="1 2">
    <name type="scientific">Smallanthus sonchifolius</name>
    <dbReference type="NCBI Taxonomy" id="185202"/>
    <lineage>
        <taxon>Eukaryota</taxon>
        <taxon>Viridiplantae</taxon>
        <taxon>Streptophyta</taxon>
        <taxon>Embryophyta</taxon>
        <taxon>Tracheophyta</taxon>
        <taxon>Spermatophyta</taxon>
        <taxon>Magnoliopsida</taxon>
        <taxon>eudicotyledons</taxon>
        <taxon>Gunneridae</taxon>
        <taxon>Pentapetalae</taxon>
        <taxon>asterids</taxon>
        <taxon>campanulids</taxon>
        <taxon>Asterales</taxon>
        <taxon>Asteraceae</taxon>
        <taxon>Asteroideae</taxon>
        <taxon>Heliantheae alliance</taxon>
        <taxon>Millerieae</taxon>
        <taxon>Smallanthus</taxon>
    </lineage>
</organism>
<dbReference type="EMBL" id="CM042020">
    <property type="protein sequence ID" value="KAI3822048.1"/>
    <property type="molecule type" value="Genomic_DNA"/>
</dbReference>
<gene>
    <name evidence="1" type="ORF">L1987_09629</name>
</gene>
<evidence type="ECO:0000313" key="1">
    <source>
        <dbReference type="EMBL" id="KAI3822048.1"/>
    </source>
</evidence>
<reference evidence="1 2" key="2">
    <citation type="journal article" date="2022" name="Mol. Ecol. Resour.">
        <title>The genomes of chicory, endive, great burdock and yacon provide insights into Asteraceae paleo-polyploidization history and plant inulin production.</title>
        <authorList>
            <person name="Fan W."/>
            <person name="Wang S."/>
            <person name="Wang H."/>
            <person name="Wang A."/>
            <person name="Jiang F."/>
            <person name="Liu H."/>
            <person name="Zhao H."/>
            <person name="Xu D."/>
            <person name="Zhang Y."/>
        </authorList>
    </citation>
    <scope>NUCLEOTIDE SEQUENCE [LARGE SCALE GENOMIC DNA]</scope>
    <source>
        <strain evidence="2">cv. Yunnan</strain>
        <tissue evidence="1">Leaves</tissue>
    </source>
</reference>
<protein>
    <submittedName>
        <fullName evidence="1">Uncharacterized protein</fullName>
    </submittedName>
</protein>
<reference evidence="2" key="1">
    <citation type="journal article" date="2022" name="Mol. Ecol. Resour.">
        <title>The genomes of chicory, endive, great burdock and yacon provide insights into Asteraceae palaeo-polyploidization history and plant inulin production.</title>
        <authorList>
            <person name="Fan W."/>
            <person name="Wang S."/>
            <person name="Wang H."/>
            <person name="Wang A."/>
            <person name="Jiang F."/>
            <person name="Liu H."/>
            <person name="Zhao H."/>
            <person name="Xu D."/>
            <person name="Zhang Y."/>
        </authorList>
    </citation>
    <scope>NUCLEOTIDE SEQUENCE [LARGE SCALE GENOMIC DNA]</scope>
    <source>
        <strain evidence="2">cv. Yunnan</strain>
    </source>
</reference>
<evidence type="ECO:0000313" key="2">
    <source>
        <dbReference type="Proteomes" id="UP001056120"/>
    </source>
</evidence>
<dbReference type="Proteomes" id="UP001056120">
    <property type="component" value="Linkage Group LG03"/>
</dbReference>
<proteinExistence type="predicted"/>
<sequence>MGIGCTMCIKTSTLASTLVVLMLLSQGRAGVYSCWGGCLNQCVFLSDKKPDERVPCYWNCLAKCFPQPGQLYSSPIGRGKILLDSTGVTRSSPASEIPGSTVPKDPHRGVGRKSMFGQFGLGRKYYCIIGCSFQSCMKLSRGKTDLKTCLVRCNNKCK</sequence>